<evidence type="ECO:0000313" key="2">
    <source>
        <dbReference type="EMBL" id="KAB0403199.1"/>
    </source>
</evidence>
<organism evidence="2 3">
    <name type="scientific">Balaenoptera physalus</name>
    <name type="common">Fin whale</name>
    <name type="synonym">Balaena physalus</name>
    <dbReference type="NCBI Taxonomy" id="9770"/>
    <lineage>
        <taxon>Eukaryota</taxon>
        <taxon>Metazoa</taxon>
        <taxon>Chordata</taxon>
        <taxon>Craniata</taxon>
        <taxon>Vertebrata</taxon>
        <taxon>Euteleostomi</taxon>
        <taxon>Mammalia</taxon>
        <taxon>Eutheria</taxon>
        <taxon>Laurasiatheria</taxon>
        <taxon>Artiodactyla</taxon>
        <taxon>Whippomorpha</taxon>
        <taxon>Cetacea</taxon>
        <taxon>Mysticeti</taxon>
        <taxon>Balaenopteridae</taxon>
        <taxon>Balaenoptera</taxon>
    </lineage>
</organism>
<gene>
    <name evidence="2" type="ORF">E2I00_015019</name>
</gene>
<feature type="non-terminal residue" evidence="2">
    <location>
        <position position="116"/>
    </location>
</feature>
<keyword evidence="3" id="KW-1185">Reference proteome</keyword>
<dbReference type="Proteomes" id="UP000437017">
    <property type="component" value="Unassembled WGS sequence"/>
</dbReference>
<protein>
    <submittedName>
        <fullName evidence="2">Uncharacterized protein</fullName>
    </submittedName>
</protein>
<dbReference type="AlphaFoldDB" id="A0A6A1Q8S3"/>
<evidence type="ECO:0000313" key="3">
    <source>
        <dbReference type="Proteomes" id="UP000437017"/>
    </source>
</evidence>
<evidence type="ECO:0000256" key="1">
    <source>
        <dbReference type="SAM" id="MobiDB-lite"/>
    </source>
</evidence>
<name>A0A6A1Q8S3_BALPH</name>
<accession>A0A6A1Q8S3</accession>
<comment type="caution">
    <text evidence="2">The sequence shown here is derived from an EMBL/GenBank/DDBJ whole genome shotgun (WGS) entry which is preliminary data.</text>
</comment>
<proteinExistence type="predicted"/>
<feature type="region of interest" description="Disordered" evidence="1">
    <location>
        <begin position="1"/>
        <end position="24"/>
    </location>
</feature>
<sequence>GKVNRGRGPAGLGAGVNPGTRPDLGGAHWEPLMASLLCLVSQLPENSNPLSLSLAWKREEGTEGRVPLKSFQTLFPGMLYGRALETLGKFGAWEGGHRFFSAPWDVSVQGCFSQRP</sequence>
<dbReference type="EMBL" id="SGJD01000848">
    <property type="protein sequence ID" value="KAB0403199.1"/>
    <property type="molecule type" value="Genomic_DNA"/>
</dbReference>
<reference evidence="2 3" key="1">
    <citation type="journal article" date="2019" name="PLoS ONE">
        <title>Genomic analyses reveal an absence of contemporary introgressive admixture between fin whales and blue whales, despite known hybrids.</title>
        <authorList>
            <person name="Westbury M.V."/>
            <person name="Petersen B."/>
            <person name="Lorenzen E.D."/>
        </authorList>
    </citation>
    <scope>NUCLEOTIDE SEQUENCE [LARGE SCALE GENOMIC DNA]</scope>
    <source>
        <strain evidence="2">FinWhale-01</strain>
    </source>
</reference>
<feature type="non-terminal residue" evidence="2">
    <location>
        <position position="1"/>
    </location>
</feature>